<keyword evidence="2" id="KW-0436">Ligase</keyword>
<dbReference type="SUPFAM" id="SSF49899">
    <property type="entry name" value="Concanavalin A-like lectins/glucanases"/>
    <property type="match status" value="1"/>
</dbReference>
<keyword evidence="3" id="KW-1185">Reference proteome</keyword>
<evidence type="ECO:0000313" key="3">
    <source>
        <dbReference type="Proteomes" id="UP000565207"/>
    </source>
</evidence>
<feature type="non-terminal residue" evidence="2">
    <location>
        <position position="1"/>
    </location>
</feature>
<reference evidence="2 3" key="1">
    <citation type="submission" date="2019-09" db="EMBL/GenBank/DDBJ databases">
        <title>Bird 10,000 Genomes (B10K) Project - Family phase.</title>
        <authorList>
            <person name="Zhang G."/>
        </authorList>
    </citation>
    <scope>NUCLEOTIDE SEQUENCE [LARGE SCALE GENOMIC DNA]</scope>
    <source>
        <strain evidence="2">B10K-DU-029-80</strain>
        <tissue evidence="2">Muscle</tissue>
    </source>
</reference>
<feature type="non-terminal residue" evidence="2">
    <location>
        <position position="97"/>
    </location>
</feature>
<organism evidence="2 3">
    <name type="scientific">Pedionomus torquatus</name>
    <name type="common">Plains-wanderer</name>
    <dbReference type="NCBI Taxonomy" id="227192"/>
    <lineage>
        <taxon>Eukaryota</taxon>
        <taxon>Metazoa</taxon>
        <taxon>Chordata</taxon>
        <taxon>Craniata</taxon>
        <taxon>Vertebrata</taxon>
        <taxon>Euteleostomi</taxon>
        <taxon>Archelosauria</taxon>
        <taxon>Archosauria</taxon>
        <taxon>Dinosauria</taxon>
        <taxon>Saurischia</taxon>
        <taxon>Theropoda</taxon>
        <taxon>Coelurosauria</taxon>
        <taxon>Aves</taxon>
        <taxon>Neognathae</taxon>
        <taxon>Neoaves</taxon>
        <taxon>Charadriiformes</taxon>
        <taxon>Pedionomidae</taxon>
        <taxon>Pedionomus</taxon>
    </lineage>
</organism>
<sequence>VTLDPKTAHSELVLTEDLRCMRWQGVWQDVPDTPERFSFWRCVLGREMFQEGKHCWEVGVKAELGADPWWGAGVARESVKKKGRVLPSPAEGVWAVR</sequence>
<protein>
    <submittedName>
        <fullName evidence="2">TRI58 ligase</fullName>
    </submittedName>
</protein>
<evidence type="ECO:0000259" key="1">
    <source>
        <dbReference type="PROSITE" id="PS50188"/>
    </source>
</evidence>
<evidence type="ECO:0000313" key="2">
    <source>
        <dbReference type="EMBL" id="NWW47273.1"/>
    </source>
</evidence>
<dbReference type="EMBL" id="VZRU01008288">
    <property type="protein sequence ID" value="NWW47273.1"/>
    <property type="molecule type" value="Genomic_DNA"/>
</dbReference>
<dbReference type="PANTHER" id="PTHR24103">
    <property type="entry name" value="E3 UBIQUITIN-PROTEIN LIGASE TRIM"/>
    <property type="match status" value="1"/>
</dbReference>
<dbReference type="Gene3D" id="2.60.120.920">
    <property type="match status" value="1"/>
</dbReference>
<dbReference type="InterPro" id="IPR050143">
    <property type="entry name" value="TRIM/RBCC"/>
</dbReference>
<dbReference type="InterPro" id="IPR006574">
    <property type="entry name" value="PRY"/>
</dbReference>
<dbReference type="Proteomes" id="UP000565207">
    <property type="component" value="Unassembled WGS sequence"/>
</dbReference>
<proteinExistence type="predicted"/>
<dbReference type="GO" id="GO:0016874">
    <property type="term" value="F:ligase activity"/>
    <property type="evidence" value="ECO:0007669"/>
    <property type="project" value="UniProtKB-KW"/>
</dbReference>
<name>A0A7K6NET7_PEDTO</name>
<dbReference type="PRINTS" id="PR01407">
    <property type="entry name" value="BUTYPHLNCDUF"/>
</dbReference>
<dbReference type="InterPro" id="IPR003879">
    <property type="entry name" value="Butyrophylin_SPRY"/>
</dbReference>
<dbReference type="InterPro" id="IPR013320">
    <property type="entry name" value="ConA-like_dom_sf"/>
</dbReference>
<feature type="domain" description="B30.2/SPRY" evidence="1">
    <location>
        <begin position="1"/>
        <end position="97"/>
    </location>
</feature>
<dbReference type="SMART" id="SM00589">
    <property type="entry name" value="PRY"/>
    <property type="match status" value="1"/>
</dbReference>
<dbReference type="InterPro" id="IPR043136">
    <property type="entry name" value="B30.2/SPRY_sf"/>
</dbReference>
<dbReference type="InterPro" id="IPR001870">
    <property type="entry name" value="B30.2/SPRY"/>
</dbReference>
<gene>
    <name evidence="2" type="primary">Trim58</name>
    <name evidence="2" type="ORF">PEDTOR_R14352</name>
</gene>
<dbReference type="Pfam" id="PF13765">
    <property type="entry name" value="PRY"/>
    <property type="match status" value="1"/>
</dbReference>
<dbReference type="PROSITE" id="PS50188">
    <property type="entry name" value="B302_SPRY"/>
    <property type="match status" value="1"/>
</dbReference>
<dbReference type="AlphaFoldDB" id="A0A7K6NET7"/>
<accession>A0A7K6NET7</accession>
<comment type="caution">
    <text evidence="2">The sequence shown here is derived from an EMBL/GenBank/DDBJ whole genome shotgun (WGS) entry which is preliminary data.</text>
</comment>